<dbReference type="EMBL" id="CP016793">
    <property type="protein sequence ID" value="ANZ35320.1"/>
    <property type="molecule type" value="Genomic_DNA"/>
</dbReference>
<feature type="region of interest" description="Disordered" evidence="1">
    <location>
        <begin position="341"/>
        <end position="375"/>
    </location>
</feature>
<evidence type="ECO:0000256" key="1">
    <source>
        <dbReference type="SAM" id="MobiDB-lite"/>
    </source>
</evidence>
<sequence length="398" mass="42654">MTWQLVEEVLDHAPADLTPAETLLLVVIAEYCGADPRLDARECDCSTADLARRMKLKINGVQEVLRRLAKERKLDVRVPLGEDKNGSPVYAFRGRVPRYRMPEFPAPEGCPCRTCKLPNKGPAATDPSTPEGSSVNSPFTAEGSVSATPSAEEGSVLTVEGSVTTTEGSVLTTEGSVSTDPLPSSVLPTVREGGRTEEETAARLAEPAAVEHKRANPSEHDLAEALALIAALPWPDGQRPNRAKANELAVLVHAAVIEHGQTLAELDVHLRGRLRQATRNAASYLARAIAPDELPIPSPAPTPPGTSTPQRPRAVINEASPRDPRAVPPPATEQARAVAVEGFRRRRPAATTSAQLRAQSEGRELLTPEQEQQRRNQLLASLQAAHPEISTEVIPSAS</sequence>
<feature type="region of interest" description="Disordered" evidence="1">
    <location>
        <begin position="120"/>
        <end position="189"/>
    </location>
</feature>
<keyword evidence="3" id="KW-1185">Reference proteome</keyword>
<feature type="region of interest" description="Disordered" evidence="1">
    <location>
        <begin position="292"/>
        <end position="312"/>
    </location>
</feature>
<protein>
    <recommendedName>
        <fullName evidence="4">Helix-turn-helix domain-containing protein</fullName>
    </recommendedName>
</protein>
<feature type="compositionally biased region" description="Polar residues" evidence="1">
    <location>
        <begin position="126"/>
        <end position="149"/>
    </location>
</feature>
<dbReference type="AlphaFoldDB" id="A0A1B2HC70"/>
<dbReference type="RefSeq" id="WP_065913736.1">
    <property type="nucleotide sequence ID" value="NZ_CP016793.1"/>
</dbReference>
<evidence type="ECO:0000313" key="2">
    <source>
        <dbReference type="EMBL" id="ANZ35320.1"/>
    </source>
</evidence>
<feature type="compositionally biased region" description="Basic and acidic residues" evidence="1">
    <location>
        <begin position="360"/>
        <end position="374"/>
    </location>
</feature>
<dbReference type="KEGG" id="led:BBK82_03695"/>
<gene>
    <name evidence="2" type="ORF">BBK82_03695</name>
</gene>
<reference evidence="2 3" key="1">
    <citation type="submission" date="2016-07" db="EMBL/GenBank/DDBJ databases">
        <title>Complete genome sequence of the Lentzea guizhouensis DHS C013.</title>
        <authorList>
            <person name="Cao C."/>
        </authorList>
    </citation>
    <scope>NUCLEOTIDE SEQUENCE [LARGE SCALE GENOMIC DNA]</scope>
    <source>
        <strain evidence="2 3">DHS C013</strain>
    </source>
</reference>
<name>A0A1B2HC70_9PSEU</name>
<feature type="compositionally biased region" description="Pro residues" evidence="1">
    <location>
        <begin position="294"/>
        <end position="306"/>
    </location>
</feature>
<evidence type="ECO:0008006" key="4">
    <source>
        <dbReference type="Google" id="ProtNLM"/>
    </source>
</evidence>
<accession>A0A1B2HC70</accession>
<proteinExistence type="predicted"/>
<dbReference type="STRING" id="1586287.BBK82_03695"/>
<dbReference type="OrthoDB" id="3538327at2"/>
<evidence type="ECO:0000313" key="3">
    <source>
        <dbReference type="Proteomes" id="UP000093053"/>
    </source>
</evidence>
<feature type="compositionally biased region" description="Polar residues" evidence="1">
    <location>
        <begin position="161"/>
        <end position="182"/>
    </location>
</feature>
<organism evidence="2 3">
    <name type="scientific">Lentzea guizhouensis</name>
    <dbReference type="NCBI Taxonomy" id="1586287"/>
    <lineage>
        <taxon>Bacteria</taxon>
        <taxon>Bacillati</taxon>
        <taxon>Actinomycetota</taxon>
        <taxon>Actinomycetes</taxon>
        <taxon>Pseudonocardiales</taxon>
        <taxon>Pseudonocardiaceae</taxon>
        <taxon>Lentzea</taxon>
    </lineage>
</organism>
<dbReference type="Proteomes" id="UP000093053">
    <property type="component" value="Chromosome"/>
</dbReference>